<feature type="domain" description="CCT" evidence="5">
    <location>
        <begin position="331"/>
        <end position="373"/>
    </location>
</feature>
<dbReference type="AlphaFoldDB" id="A0AAU9NUQ2"/>
<dbReference type="GO" id="GO:0003700">
    <property type="term" value="F:DNA-binding transcription factor activity"/>
    <property type="evidence" value="ECO:0007669"/>
    <property type="project" value="TreeGrafter"/>
</dbReference>
<reference evidence="6 7" key="1">
    <citation type="submission" date="2022-01" db="EMBL/GenBank/DDBJ databases">
        <authorList>
            <person name="Xiong W."/>
            <person name="Schranz E."/>
        </authorList>
    </citation>
    <scope>NUCLEOTIDE SEQUENCE [LARGE SCALE GENOMIC DNA]</scope>
</reference>
<comment type="caution">
    <text evidence="6">The sequence shown here is derived from an EMBL/GenBank/DDBJ whole genome shotgun (WGS) entry which is preliminary data.</text>
</comment>
<evidence type="ECO:0000256" key="4">
    <source>
        <dbReference type="SAM" id="MobiDB-lite"/>
    </source>
</evidence>
<evidence type="ECO:0000256" key="1">
    <source>
        <dbReference type="ARBA" id="ARBA00004123"/>
    </source>
</evidence>
<accession>A0AAU9NUQ2</accession>
<dbReference type="EMBL" id="CAKMRJ010005412">
    <property type="protein sequence ID" value="CAH1441330.1"/>
    <property type="molecule type" value="Genomic_DNA"/>
</dbReference>
<comment type="subcellular location">
    <subcellularLocation>
        <location evidence="1 3">Nucleus</location>
    </subcellularLocation>
</comment>
<feature type="region of interest" description="Disordered" evidence="4">
    <location>
        <begin position="370"/>
        <end position="392"/>
    </location>
</feature>
<protein>
    <recommendedName>
        <fullName evidence="5">CCT domain-containing protein</fullName>
    </recommendedName>
</protein>
<keyword evidence="2 3" id="KW-0539">Nucleus</keyword>
<dbReference type="GO" id="GO:0009909">
    <property type="term" value="P:regulation of flower development"/>
    <property type="evidence" value="ECO:0007669"/>
    <property type="project" value="InterPro"/>
</dbReference>
<proteinExistence type="predicted"/>
<name>A0AAU9NUQ2_9ASTR</name>
<gene>
    <name evidence="6" type="ORF">LVIROSA_LOCUS27399</name>
</gene>
<dbReference type="PROSITE" id="PS51017">
    <property type="entry name" value="CCT"/>
    <property type="match status" value="1"/>
</dbReference>
<dbReference type="Proteomes" id="UP001157418">
    <property type="component" value="Unassembled WGS sequence"/>
</dbReference>
<evidence type="ECO:0000313" key="7">
    <source>
        <dbReference type="Proteomes" id="UP001157418"/>
    </source>
</evidence>
<dbReference type="PANTHER" id="PTHR31319:SF110">
    <property type="entry name" value="CCT MOTIF FAMILY PROTEIN"/>
    <property type="match status" value="1"/>
</dbReference>
<evidence type="ECO:0000256" key="3">
    <source>
        <dbReference type="PROSITE-ProRule" id="PRU00357"/>
    </source>
</evidence>
<organism evidence="6 7">
    <name type="scientific">Lactuca virosa</name>
    <dbReference type="NCBI Taxonomy" id="75947"/>
    <lineage>
        <taxon>Eukaryota</taxon>
        <taxon>Viridiplantae</taxon>
        <taxon>Streptophyta</taxon>
        <taxon>Embryophyta</taxon>
        <taxon>Tracheophyta</taxon>
        <taxon>Spermatophyta</taxon>
        <taxon>Magnoliopsida</taxon>
        <taxon>eudicotyledons</taxon>
        <taxon>Gunneridae</taxon>
        <taxon>Pentapetalae</taxon>
        <taxon>asterids</taxon>
        <taxon>campanulids</taxon>
        <taxon>Asterales</taxon>
        <taxon>Asteraceae</taxon>
        <taxon>Cichorioideae</taxon>
        <taxon>Cichorieae</taxon>
        <taxon>Lactucinae</taxon>
        <taxon>Lactuca</taxon>
    </lineage>
</organism>
<dbReference type="GO" id="GO:0005634">
    <property type="term" value="C:nucleus"/>
    <property type="evidence" value="ECO:0007669"/>
    <property type="project" value="UniProtKB-SubCell"/>
</dbReference>
<evidence type="ECO:0000256" key="2">
    <source>
        <dbReference type="ARBA" id="ARBA00023242"/>
    </source>
</evidence>
<dbReference type="PANTHER" id="PTHR31319">
    <property type="entry name" value="ZINC FINGER PROTEIN CONSTANS-LIKE 4"/>
    <property type="match status" value="1"/>
</dbReference>
<evidence type="ECO:0000313" key="6">
    <source>
        <dbReference type="EMBL" id="CAH1441330.1"/>
    </source>
</evidence>
<dbReference type="InterPro" id="IPR045281">
    <property type="entry name" value="CONSTANS-like"/>
</dbReference>
<evidence type="ECO:0000259" key="5">
    <source>
        <dbReference type="PROSITE" id="PS51017"/>
    </source>
</evidence>
<sequence>MSTWSLEDKFPTSYMFLLILFIAHRVFDLIDSCFFKNSKLVRRSKNKIMLPDVILPPEQCSMEQLWSPFNAQMLEFCESDLFQETMQNSEVASSSNCCYEEQSSNPPDIINAATTTTANFPLMFEEEIMENDISTPIDLANASHFTNHQYPFSNQDQFDLDLLQNQIPTTIDENNDTNVARIFSYSNTVLNDQVGPTIGQTQPLPTVCEESSLNSVSPLKFMRLNDCLSRNYSFIDPSINSYEGSGIFKGNLFLGNDMPRHELEFHGDNGAIFGCDPPLHVYSSNELQALSNESQHLVKGSVSSTTPLVSDITSLESETFRVATKLTTEERKEKIHRYLKKRKERNFKKKIKYACRKTLADSRPRVRGRFAKNDEFGENNRSNSNDTDENGRSFDVVVKDEEQSLESSDIFPHLSGLNSFKCNYPIQSWI</sequence>
<dbReference type="InterPro" id="IPR010402">
    <property type="entry name" value="CCT_domain"/>
</dbReference>
<keyword evidence="7" id="KW-1185">Reference proteome</keyword>
<dbReference type="Pfam" id="PF06203">
    <property type="entry name" value="CCT"/>
    <property type="match status" value="1"/>
</dbReference>